<evidence type="ECO:0000256" key="4">
    <source>
        <dbReference type="ARBA" id="ARBA00023136"/>
    </source>
</evidence>
<evidence type="ECO:0000256" key="1">
    <source>
        <dbReference type="ARBA" id="ARBA00004141"/>
    </source>
</evidence>
<protein>
    <submittedName>
        <fullName evidence="7">Uncharacterized protein</fullName>
    </submittedName>
</protein>
<feature type="compositionally biased region" description="Pro residues" evidence="5">
    <location>
        <begin position="23"/>
        <end position="36"/>
    </location>
</feature>
<evidence type="ECO:0000313" key="7">
    <source>
        <dbReference type="EMBL" id="CAD9680117.1"/>
    </source>
</evidence>
<dbReference type="EMBL" id="HBHJ01011945">
    <property type="protein sequence ID" value="CAD9680117.1"/>
    <property type="molecule type" value="Transcribed_RNA"/>
</dbReference>
<evidence type="ECO:0000256" key="6">
    <source>
        <dbReference type="SAM" id="Phobius"/>
    </source>
</evidence>
<accession>A0A7S2WC07</accession>
<evidence type="ECO:0000256" key="5">
    <source>
        <dbReference type="SAM" id="MobiDB-lite"/>
    </source>
</evidence>
<gene>
    <name evidence="7" type="ORF">RMAR1173_LOCUS7792</name>
</gene>
<dbReference type="GO" id="GO:0016020">
    <property type="term" value="C:membrane"/>
    <property type="evidence" value="ECO:0007669"/>
    <property type="project" value="UniProtKB-SubCell"/>
</dbReference>
<organism evidence="7">
    <name type="scientific">Rhizochromulina marina</name>
    <dbReference type="NCBI Taxonomy" id="1034831"/>
    <lineage>
        <taxon>Eukaryota</taxon>
        <taxon>Sar</taxon>
        <taxon>Stramenopiles</taxon>
        <taxon>Ochrophyta</taxon>
        <taxon>Dictyochophyceae</taxon>
        <taxon>Rhizochromulinales</taxon>
        <taxon>Rhizochromulina</taxon>
    </lineage>
</organism>
<name>A0A7S2WC07_9STRA</name>
<reference evidence="7" key="1">
    <citation type="submission" date="2021-01" db="EMBL/GenBank/DDBJ databases">
        <authorList>
            <person name="Corre E."/>
            <person name="Pelletier E."/>
            <person name="Niang G."/>
            <person name="Scheremetjew M."/>
            <person name="Finn R."/>
            <person name="Kale V."/>
            <person name="Holt S."/>
            <person name="Cochrane G."/>
            <person name="Meng A."/>
            <person name="Brown T."/>
            <person name="Cohen L."/>
        </authorList>
    </citation>
    <scope>NUCLEOTIDE SEQUENCE</scope>
    <source>
        <strain evidence="7">CCMP1243</strain>
    </source>
</reference>
<comment type="subcellular location">
    <subcellularLocation>
        <location evidence="1">Membrane</location>
        <topology evidence="1">Multi-pass membrane protein</topology>
    </subcellularLocation>
</comment>
<evidence type="ECO:0000256" key="3">
    <source>
        <dbReference type="ARBA" id="ARBA00022989"/>
    </source>
</evidence>
<proteinExistence type="predicted"/>
<feature type="transmembrane region" description="Helical" evidence="6">
    <location>
        <begin position="123"/>
        <end position="143"/>
    </location>
</feature>
<feature type="transmembrane region" description="Helical" evidence="6">
    <location>
        <begin position="97"/>
        <end position="117"/>
    </location>
</feature>
<evidence type="ECO:0000256" key="2">
    <source>
        <dbReference type="ARBA" id="ARBA00022692"/>
    </source>
</evidence>
<keyword evidence="2 6" id="KW-0812">Transmembrane</keyword>
<dbReference type="AlphaFoldDB" id="A0A7S2WC07"/>
<dbReference type="InterPro" id="IPR013714">
    <property type="entry name" value="Golgi_TVP15"/>
</dbReference>
<feature type="compositionally biased region" description="Polar residues" evidence="5">
    <location>
        <begin position="53"/>
        <end position="73"/>
    </location>
</feature>
<dbReference type="Pfam" id="PF08507">
    <property type="entry name" value="COPI_assoc"/>
    <property type="match status" value="1"/>
</dbReference>
<keyword evidence="3 6" id="KW-1133">Transmembrane helix</keyword>
<dbReference type="PANTHER" id="PTHR38894:SF1">
    <property type="entry name" value="TRANSMEMBRANE PROTEIN"/>
    <property type="match status" value="1"/>
</dbReference>
<sequence length="283" mass="30030">MLGPDENPFQDPSVSDAAGGQYMPPPQQQLPPPPPVGGSAVTLEEASPPWLASSATAQSPPSWSSDSMAQSMTLPEGGAPETGGKTTLSKKLLYMRLANVAVAVLMVTAALTTFITSSSLSTAVIALYISCFGCLVCCFETHLKQVSIIIADNFGFMYNAKGRFIFMILMATLCMTLNVFGQITGGLMYGVALYNLYVICMHPEYGSETQELDRKGENPNSIQHVAQSYATGYVQNNPDQVAAVASAGAQWAYNNPEVAAQGVQAFANAQGQHSAGEAKTYEF</sequence>
<feature type="region of interest" description="Disordered" evidence="5">
    <location>
        <begin position="1"/>
        <end position="84"/>
    </location>
</feature>
<feature type="transmembrane region" description="Helical" evidence="6">
    <location>
        <begin position="164"/>
        <end position="181"/>
    </location>
</feature>
<keyword evidence="4 6" id="KW-0472">Membrane</keyword>
<dbReference type="PANTHER" id="PTHR38894">
    <property type="entry name" value="TRANSMEMBRANE PROTEIN"/>
    <property type="match status" value="1"/>
</dbReference>